<dbReference type="AlphaFoldDB" id="A0A9N7MQU8"/>
<organism evidence="3 4">
    <name type="scientific">Striga hermonthica</name>
    <name type="common">Purple witchweed</name>
    <name type="synonym">Buchnera hermonthica</name>
    <dbReference type="NCBI Taxonomy" id="68872"/>
    <lineage>
        <taxon>Eukaryota</taxon>
        <taxon>Viridiplantae</taxon>
        <taxon>Streptophyta</taxon>
        <taxon>Embryophyta</taxon>
        <taxon>Tracheophyta</taxon>
        <taxon>Spermatophyta</taxon>
        <taxon>Magnoliopsida</taxon>
        <taxon>eudicotyledons</taxon>
        <taxon>Gunneridae</taxon>
        <taxon>Pentapetalae</taxon>
        <taxon>asterids</taxon>
        <taxon>lamiids</taxon>
        <taxon>Lamiales</taxon>
        <taxon>Orobanchaceae</taxon>
        <taxon>Buchnereae</taxon>
        <taxon>Striga</taxon>
    </lineage>
</organism>
<dbReference type="EMBL" id="CACSLK010011356">
    <property type="protein sequence ID" value="CAA0813566.1"/>
    <property type="molecule type" value="Genomic_DNA"/>
</dbReference>
<dbReference type="OrthoDB" id="1907298at2759"/>
<keyword evidence="4" id="KW-1185">Reference proteome</keyword>
<evidence type="ECO:0000313" key="3">
    <source>
        <dbReference type="EMBL" id="CAA0813566.1"/>
    </source>
</evidence>
<reference evidence="3" key="1">
    <citation type="submission" date="2019-12" db="EMBL/GenBank/DDBJ databases">
        <authorList>
            <person name="Scholes J."/>
        </authorList>
    </citation>
    <scope>NUCLEOTIDE SEQUENCE</scope>
</reference>
<evidence type="ECO:0000313" key="4">
    <source>
        <dbReference type="Proteomes" id="UP001153555"/>
    </source>
</evidence>
<feature type="coiled-coil region" evidence="1">
    <location>
        <begin position="149"/>
        <end position="183"/>
    </location>
</feature>
<keyword evidence="1" id="KW-0175">Coiled coil</keyword>
<evidence type="ECO:0000256" key="1">
    <source>
        <dbReference type="SAM" id="Coils"/>
    </source>
</evidence>
<feature type="region of interest" description="Disordered" evidence="2">
    <location>
        <begin position="1"/>
        <end position="20"/>
    </location>
</feature>
<sequence length="262" mass="29296">MSDSGGESPVENLIGPPSEGNIPISSGPIDWSIPWTDYAVQQAQIAKKTVESTVENAVDVTRSRVDRVLTTSSAHFNQTMDSLQDVKSEYIKYEDIVFGKIKEGFLYAYSRPLITTGAVLGVGFFGLKRTRQFLSYSTRRLFFSEETLLARADAKVNNLRESIDLLKAESVKLEKKALQAEEDLVRGRTKLRQAGKQIQGVINSAYKIERQARGLKDVLSELPSIEASRFRRQVKNLAKEAKKERNAMSKEVTKISNYGISV</sequence>
<evidence type="ECO:0000256" key="2">
    <source>
        <dbReference type="SAM" id="MobiDB-lite"/>
    </source>
</evidence>
<dbReference type="PANTHER" id="PTHR34554:SF1">
    <property type="entry name" value="ALANINE-TRNA LIGASE"/>
    <property type="match status" value="1"/>
</dbReference>
<protein>
    <submittedName>
        <fullName evidence="3">Uncharacterized conserved protein UCP022280</fullName>
    </submittedName>
</protein>
<dbReference type="Proteomes" id="UP001153555">
    <property type="component" value="Unassembled WGS sequence"/>
</dbReference>
<name>A0A9N7MQU8_STRHE</name>
<accession>A0A9N7MQU8</accession>
<gene>
    <name evidence="3" type="ORF">SHERM_14125</name>
</gene>
<proteinExistence type="predicted"/>
<dbReference type="InterPro" id="IPR053284">
    <property type="entry name" value="RGS1-HXK1_interactor"/>
</dbReference>
<dbReference type="PANTHER" id="PTHR34554">
    <property type="entry name" value="RGS1-HXK1-INTERACTING PROTEIN 1"/>
    <property type="match status" value="1"/>
</dbReference>
<comment type="caution">
    <text evidence="3">The sequence shown here is derived from an EMBL/GenBank/DDBJ whole genome shotgun (WGS) entry which is preliminary data.</text>
</comment>